<evidence type="ECO:0000259" key="1">
    <source>
        <dbReference type="Pfam" id="PF16967"/>
    </source>
</evidence>
<dbReference type="EMBL" id="JOKH01000001">
    <property type="protein sequence ID" value="KEQ19384.1"/>
    <property type="molecule type" value="Genomic_DNA"/>
</dbReference>
<sequence length="814" mass="90228">MVFVLSKAMASQPLFLAQNKVPEGFETLSEPQQSLVDIYYGNRYLTSQLATFQPGKIALSNVDEVVRLIGSVNDPAFLNTALSGELNTHAEAICPPNITSNCGVIDPPVAGVIFDESRFRVDVFVNPRFLLTRAADVRKYLPPSDAGFAMMQNFSAAATGTSEDANGSDYTLNGLTLLSYYENSILSSWDYSKSQHFSVNQLYGQREYEGFEYNLGLLSSQGFGLNFTSDQPMVGARFQSSDNTRNDNDFSGGMPVEIFMPLRGRVEIRRDGRLVASYFHEAGLQALDTTAFPSGAYDIEIRILDEQGNLQSQETRFFAKQYQLPPEGEWQFFAETGRVMTTVFDGALPQSTEQWLSRAGVSRRIFDTIAGTLSAAATLDTSLIELGIYNLGYRYELSPSFMVADNGSYGMTLTGRTWLGDVSLNGSYRRLWRNDANVSNDDRPALISDAFEQTSFSASTPLWRGSANYRFSSNRNNDDGRTETHGVSYTATVFRTLDYDTNVSFSFSESEGNSVALLSLEWRFRQDRWNFRVNPRAEVQNNNGNRDRTEKMRLSASWDDGDLYDGQLTSSMTAETGSGERRLDGAVQYGNRFGRAALTVNHSTTDSNQATNFNGSFSTSFLTDGNVVAMGGEQRAESALVVNLNGREGDIFDVKIDGQRRGYAVAGKPSVIPLAPFEQYTVTLSPSGNTLYSFDERERRFTLYPGNVMTLDYEAIPLQLLFGRLLVNGEPLDRARITGGLYPASTDDIGMFQIEARSDINELRIELENGWQCSVPVKAASEKYISRMGTVDLSESDCVPELEGQLAIGKRDDS</sequence>
<evidence type="ECO:0000313" key="2">
    <source>
        <dbReference type="EMBL" id="KEQ19384.1"/>
    </source>
</evidence>
<dbReference type="STRING" id="1137799.GZ78_05335"/>
<dbReference type="eggNOG" id="COG3188">
    <property type="taxonomic scope" value="Bacteria"/>
</dbReference>
<dbReference type="InterPro" id="IPR032636">
    <property type="entry name" value="Pilus_assem_E-set-like_dom"/>
</dbReference>
<evidence type="ECO:0000313" key="3">
    <source>
        <dbReference type="Proteomes" id="UP000028073"/>
    </source>
</evidence>
<accession>A0A081NLR1</accession>
<gene>
    <name evidence="2" type="ORF">GZ78_05335</name>
</gene>
<comment type="caution">
    <text evidence="2">The sequence shown here is derived from an EMBL/GenBank/DDBJ whole genome shotgun (WGS) entry which is preliminary data.</text>
</comment>
<dbReference type="GO" id="GO:0009279">
    <property type="term" value="C:cell outer membrane"/>
    <property type="evidence" value="ECO:0007669"/>
    <property type="project" value="TreeGrafter"/>
</dbReference>
<dbReference type="Proteomes" id="UP000028073">
    <property type="component" value="Unassembled WGS sequence"/>
</dbReference>
<dbReference type="GO" id="GO:0015473">
    <property type="term" value="F:fimbrial usher porin activity"/>
    <property type="evidence" value="ECO:0007669"/>
    <property type="project" value="InterPro"/>
</dbReference>
<name>A0A081NLR1_9GAMM</name>
<organism evidence="2 3">
    <name type="scientific">Endozoicomonas numazuensis</name>
    <dbReference type="NCBI Taxonomy" id="1137799"/>
    <lineage>
        <taxon>Bacteria</taxon>
        <taxon>Pseudomonadati</taxon>
        <taxon>Pseudomonadota</taxon>
        <taxon>Gammaproteobacteria</taxon>
        <taxon>Oceanospirillales</taxon>
        <taxon>Endozoicomonadaceae</taxon>
        <taxon>Endozoicomonas</taxon>
    </lineage>
</organism>
<feature type="domain" description="Pilus assembly protein E-set like" evidence="1">
    <location>
        <begin position="254"/>
        <end position="320"/>
    </location>
</feature>
<dbReference type="Pfam" id="PF16967">
    <property type="entry name" value="TcfC"/>
    <property type="match status" value="1"/>
</dbReference>
<dbReference type="GO" id="GO:0009297">
    <property type="term" value="P:pilus assembly"/>
    <property type="evidence" value="ECO:0007669"/>
    <property type="project" value="InterPro"/>
</dbReference>
<dbReference type="AlphaFoldDB" id="A0A081NLR1"/>
<proteinExistence type="predicted"/>
<dbReference type="InterPro" id="IPR000015">
    <property type="entry name" value="Fimb_usher"/>
</dbReference>
<keyword evidence="3" id="KW-1185">Reference proteome</keyword>
<dbReference type="PANTHER" id="PTHR30451">
    <property type="entry name" value="OUTER MEMBRANE USHER PROTEIN"/>
    <property type="match status" value="1"/>
</dbReference>
<dbReference type="PANTHER" id="PTHR30451:SF5">
    <property type="entry name" value="SLR0019 PROTEIN"/>
    <property type="match status" value="1"/>
</dbReference>
<reference evidence="2 3" key="1">
    <citation type="submission" date="2014-06" db="EMBL/GenBank/DDBJ databases">
        <title>Whole Genome Sequences of Three Symbiotic Endozoicomonas Bacteria.</title>
        <authorList>
            <person name="Neave M.J."/>
            <person name="Apprill A."/>
            <person name="Voolstra C.R."/>
        </authorList>
    </citation>
    <scope>NUCLEOTIDE SEQUENCE [LARGE SCALE GENOMIC DNA]</scope>
    <source>
        <strain evidence="2 3">DSM 25634</strain>
    </source>
</reference>
<protein>
    <recommendedName>
        <fullName evidence="1">Pilus assembly protein E-set like domain-containing protein</fullName>
    </recommendedName>
</protein>